<reference evidence="1" key="2">
    <citation type="submission" date="2012-12" db="EMBL/GenBank/DDBJ databases">
        <authorList>
            <consortium name="WormBase Consortium"/>
            <person name="Ghedin E."/>
            <person name="Paulini M."/>
        </authorList>
    </citation>
    <scope>NUCLEOTIDE SEQUENCE</scope>
    <source>
        <strain evidence="1">FR3</strain>
    </source>
</reference>
<protein>
    <submittedName>
        <fullName evidence="1">Bm535</fullName>
    </submittedName>
</protein>
<sequence length="70" mass="8091">MHSPITFPLAENEVVCRVSVLNDVTFIQQLRHYINITQTKNVPWDLLAQMMTKTVTESMIDIISEIMNID</sequence>
<dbReference type="AlphaFoldDB" id="A0A1I9G0K7"/>
<organism evidence="1">
    <name type="scientific">Brugia malayi</name>
    <name type="common">Filarial nematode worm</name>
    <dbReference type="NCBI Taxonomy" id="6279"/>
    <lineage>
        <taxon>Eukaryota</taxon>
        <taxon>Metazoa</taxon>
        <taxon>Ecdysozoa</taxon>
        <taxon>Nematoda</taxon>
        <taxon>Chromadorea</taxon>
        <taxon>Rhabditida</taxon>
        <taxon>Spirurina</taxon>
        <taxon>Spiruromorpha</taxon>
        <taxon>Filarioidea</taxon>
        <taxon>Onchocercidae</taxon>
        <taxon>Brugia</taxon>
    </lineage>
</organism>
<reference evidence="1" key="1">
    <citation type="journal article" date="2007" name="Science">
        <title>Draft genome of the filarial nematode parasite Brugia malayi.</title>
        <authorList>
            <person name="Ghedin E."/>
            <person name="Wang S."/>
            <person name="Spiro D."/>
            <person name="Caler E."/>
            <person name="Zhao Q."/>
            <person name="Crabtree J."/>
            <person name="Allen J.E."/>
            <person name="Delcher A.L."/>
            <person name="Guiliano D.B."/>
            <person name="Miranda-Saavedra D."/>
            <person name="Angiuoli S.V."/>
            <person name="Creasy T."/>
            <person name="Amedeo P."/>
            <person name="Haas B."/>
            <person name="El-Sayed N.M."/>
            <person name="Wortman J.R."/>
            <person name="Feldblyum T."/>
            <person name="Tallon L."/>
            <person name="Schatz M."/>
            <person name="Shumway M."/>
            <person name="Koo H."/>
            <person name="Salzberg S.L."/>
            <person name="Schobel S."/>
            <person name="Pertea M."/>
            <person name="Pop M."/>
            <person name="White O."/>
            <person name="Barton G.J."/>
            <person name="Carlow C.K."/>
            <person name="Crawford M.J."/>
            <person name="Daub J."/>
            <person name="Dimmic M.W."/>
            <person name="Estes C.F."/>
            <person name="Foster J.M."/>
            <person name="Ganatra M."/>
            <person name="Gregory W.F."/>
            <person name="Johnson N.M."/>
            <person name="Jin J."/>
            <person name="Komuniecki R."/>
            <person name="Korf I."/>
            <person name="Kumar S."/>
            <person name="Laney S."/>
            <person name="Li B.W."/>
            <person name="Li W."/>
            <person name="Lindblom T.H."/>
            <person name="Lustigman S."/>
            <person name="Ma D."/>
            <person name="Maina C.V."/>
            <person name="Martin D.M."/>
            <person name="McCarter J.P."/>
            <person name="McReynolds L."/>
            <person name="Mitreva M."/>
            <person name="Nutman T.B."/>
            <person name="Parkinson J."/>
            <person name="Peregrin-Alvarez J.M."/>
            <person name="Poole C."/>
            <person name="Ren Q."/>
            <person name="Saunders L."/>
            <person name="Sluder A.E."/>
            <person name="Smith K."/>
            <person name="Stanke M."/>
            <person name="Unnasch T.R."/>
            <person name="Ware J."/>
            <person name="Wei A.D."/>
            <person name="Weil G."/>
            <person name="Williams D.J."/>
            <person name="Zhang Y."/>
            <person name="Williams S.A."/>
            <person name="Fraser-Liggett C."/>
            <person name="Slatko B."/>
            <person name="Blaxter M.L."/>
            <person name="Scott A.L."/>
        </authorList>
    </citation>
    <scope>NUCLEOTIDE SEQUENCE</scope>
    <source>
        <strain evidence="1">FR3</strain>
    </source>
</reference>
<evidence type="ECO:0000313" key="1">
    <source>
        <dbReference type="EMBL" id="CDP97420.1"/>
    </source>
</evidence>
<gene>
    <name evidence="1" type="primary">Bm535</name>
    <name evidence="1" type="ORF">BM_Bm535</name>
</gene>
<dbReference type="EMBL" id="LN856981">
    <property type="protein sequence ID" value="CDP97420.1"/>
    <property type="molecule type" value="Genomic_DNA"/>
</dbReference>
<proteinExistence type="predicted"/>
<accession>A0A1I9G0K7</accession>
<name>A0A1I9G0K7_BRUMA</name>